<protein>
    <submittedName>
        <fullName evidence="1">Uncharacterized protein</fullName>
    </submittedName>
</protein>
<evidence type="ECO:0000313" key="1">
    <source>
        <dbReference type="EMBL" id="MCQ4166905.1"/>
    </source>
</evidence>
<accession>A0ABT1QX84</accession>
<gene>
    <name evidence="1" type="ORF">NM961_19505</name>
</gene>
<comment type="caution">
    <text evidence="1">The sequence shown here is derived from an EMBL/GenBank/DDBJ whole genome shotgun (WGS) entry which is preliminary data.</text>
</comment>
<name>A0ABT1QX84_9GAMM</name>
<keyword evidence="2" id="KW-1185">Reference proteome</keyword>
<sequence length="204" mass="22085">MTQRQITLVNNSTAPTALALLQGDSVIWLAKYAYPGTQVRFTWDDTDYCFVWAGTGQVSPGVILDVSQVVPASPNDNNQIDFSYDAPNRTFFFGKPQSGTPTGTLMIRADNTVPVDAVAVGIGMAGKPSAVMSAQPNMMYRFTPRPDYRLAFGNLTQSEVVDPAALPTFPVSFPPNVYALTATLDEGHQWTVVSDILSKAEADE</sequence>
<evidence type="ECO:0000313" key="2">
    <source>
        <dbReference type="Proteomes" id="UP001165498"/>
    </source>
</evidence>
<dbReference type="EMBL" id="JANFQO010000022">
    <property type="protein sequence ID" value="MCQ4166905.1"/>
    <property type="molecule type" value="Genomic_DNA"/>
</dbReference>
<reference evidence="1" key="1">
    <citation type="submission" date="2022-07" db="EMBL/GenBank/DDBJ databases">
        <title>Tahibacter sp., a new gammaproteobacterium isolated from the silt sample collected at pig farm.</title>
        <authorList>
            <person name="Chen H."/>
        </authorList>
    </citation>
    <scope>NUCLEOTIDE SEQUENCE</scope>
    <source>
        <strain evidence="1">P2K</strain>
    </source>
</reference>
<organism evidence="1 2">
    <name type="scientific">Tahibacter harae</name>
    <dbReference type="NCBI Taxonomy" id="2963937"/>
    <lineage>
        <taxon>Bacteria</taxon>
        <taxon>Pseudomonadati</taxon>
        <taxon>Pseudomonadota</taxon>
        <taxon>Gammaproteobacteria</taxon>
        <taxon>Lysobacterales</taxon>
        <taxon>Rhodanobacteraceae</taxon>
        <taxon>Tahibacter</taxon>
    </lineage>
</organism>
<dbReference type="Proteomes" id="UP001165498">
    <property type="component" value="Unassembled WGS sequence"/>
</dbReference>
<proteinExistence type="predicted"/>
<dbReference type="RefSeq" id="WP_255916091.1">
    <property type="nucleotide sequence ID" value="NZ_JANFQO010000022.1"/>
</dbReference>